<dbReference type="EMBL" id="WPIN01000019">
    <property type="protein sequence ID" value="MVM34863.1"/>
    <property type="molecule type" value="Genomic_DNA"/>
</dbReference>
<evidence type="ECO:0000313" key="3">
    <source>
        <dbReference type="Proteomes" id="UP000436006"/>
    </source>
</evidence>
<dbReference type="Gene3D" id="3.40.50.300">
    <property type="entry name" value="P-loop containing nucleotide triphosphate hydrolases"/>
    <property type="match status" value="1"/>
</dbReference>
<dbReference type="PANTHER" id="PTHR46844">
    <property type="entry name" value="SLR5058 PROTEIN"/>
    <property type="match status" value="1"/>
</dbReference>
<dbReference type="SUPFAM" id="SSF52540">
    <property type="entry name" value="P-loop containing nucleoside triphosphate hydrolases"/>
    <property type="match status" value="1"/>
</dbReference>
<gene>
    <name evidence="2" type="ORF">GO755_32845</name>
</gene>
<evidence type="ECO:0000259" key="1">
    <source>
        <dbReference type="Pfam" id="PF05729"/>
    </source>
</evidence>
<proteinExistence type="predicted"/>
<organism evidence="2 3">
    <name type="scientific">Spirosoma arboris</name>
    <dbReference type="NCBI Taxonomy" id="2682092"/>
    <lineage>
        <taxon>Bacteria</taxon>
        <taxon>Pseudomonadati</taxon>
        <taxon>Bacteroidota</taxon>
        <taxon>Cytophagia</taxon>
        <taxon>Cytophagales</taxon>
        <taxon>Cytophagaceae</taxon>
        <taxon>Spirosoma</taxon>
    </lineage>
</organism>
<dbReference type="InterPro" id="IPR007111">
    <property type="entry name" value="NACHT_NTPase"/>
</dbReference>
<dbReference type="AlphaFoldDB" id="A0A7K1SMG5"/>
<dbReference type="PANTHER" id="PTHR46844:SF1">
    <property type="entry name" value="SLR5058 PROTEIN"/>
    <property type="match status" value="1"/>
</dbReference>
<feature type="domain" description="NACHT" evidence="1">
    <location>
        <begin position="111"/>
        <end position="252"/>
    </location>
</feature>
<dbReference type="Proteomes" id="UP000436006">
    <property type="component" value="Unassembled WGS sequence"/>
</dbReference>
<dbReference type="InterPro" id="IPR027417">
    <property type="entry name" value="P-loop_NTPase"/>
</dbReference>
<dbReference type="RefSeq" id="WP_157589684.1">
    <property type="nucleotide sequence ID" value="NZ_WPIN01000019.1"/>
</dbReference>
<evidence type="ECO:0000313" key="2">
    <source>
        <dbReference type="EMBL" id="MVM34863.1"/>
    </source>
</evidence>
<reference evidence="2 3" key="1">
    <citation type="submission" date="2019-12" db="EMBL/GenBank/DDBJ databases">
        <title>Spirosoma sp. HMF4905 genome sequencing and assembly.</title>
        <authorList>
            <person name="Kang H."/>
            <person name="Cha I."/>
            <person name="Kim H."/>
            <person name="Joh K."/>
        </authorList>
    </citation>
    <scope>NUCLEOTIDE SEQUENCE [LARGE SCALE GENOMIC DNA]</scope>
    <source>
        <strain evidence="2 3">HMF4905</strain>
    </source>
</reference>
<name>A0A7K1SMG5_9BACT</name>
<keyword evidence="3" id="KW-1185">Reference proteome</keyword>
<protein>
    <recommendedName>
        <fullName evidence="1">NACHT domain-containing protein</fullName>
    </recommendedName>
</protein>
<comment type="caution">
    <text evidence="2">The sequence shown here is derived from an EMBL/GenBank/DDBJ whole genome shotgun (WGS) entry which is preliminary data.</text>
</comment>
<dbReference type="Pfam" id="PF05729">
    <property type="entry name" value="NACHT"/>
    <property type="match status" value="1"/>
</dbReference>
<sequence length="691" mass="81887">MEISKEQELLAANLILPIIKDLVTPKILAIFSRYQTNHIESTIYEKNFETYLTRRYIKFLTIDTLAFPNKQTQFDLLYEPLTLISNNRESISKKIDDNFEPSTFFAKYYRIIIEDTAGMGKSTLTKKLFKLCIKKKCGIPILIELRHINRTNPILEEIKCQLSIPGSEFNKETIINLLNEGGFTFFFDGYDEIPLIDRIFVKKNIQDFIESSPENFFIITSRPEVSLASFGAFQKFNIVPLEKKSAYNLIKRYDIYSHNPIADRLINEIKINEEESINEYLENPLLVSLLFKAYDYKKDIPLKKTQFYRQIFEALFEAHDLSKEGYLRREKNSNLHFDDFDRVLRHVGYFTAIENKVEYTIDSFTTIIDKVKKYVPVLSFNSSDFIRDILEPVPLFKREGSYIMWSHKSLQDYFAAKFICLDTKEHQEKILIKLHSMNNPQRFSNLLELFYELDSQVFENTFLYWILKDFKEYADQSKIDYSSMPIDLTKKRITNTFQKKAYILVTEEIDYEVLRRYGSNGNIFNRKYRNQLKGLSSYQGHVNYYGNDFDDDFDDDLISTDARESIYYNSDELHNELYFSNNPKIILVVYYLIKYEHPLFIQKLIAKRYPDILKFVESNNFTIDIPHQYLQQGKMYGVSKSDWISNNPILFDFINDLLLYGVTFNYDSALEKLEEIEKRKINNSSDELFNW</sequence>
<accession>A0A7K1SMG5</accession>